<dbReference type="EMBL" id="CP119078">
    <property type="protein sequence ID" value="WED42051.1"/>
    <property type="molecule type" value="Genomic_DNA"/>
</dbReference>
<accession>A0ABY8ARY6</accession>
<evidence type="ECO:0000313" key="2">
    <source>
        <dbReference type="EMBL" id="WED42051.1"/>
    </source>
</evidence>
<keyword evidence="3" id="KW-1185">Reference proteome</keyword>
<proteinExistence type="predicted"/>
<sequence length="331" mass="36356">MSIIRPFFEGIGTGAGVAWPLFGIISSSLSLGIGSAFALTLGLICSSIFLLVSIPVFYLAYQRFQEEEKKLNDKFLGLLKKLTLKSKQFLDECSQEDLLRIIGEKSEQNIHYDHELKDDQSFSNFIACLAATCNKNNFTNLPDKEKNNIIFQALYVWMHSAEVKKSLKSVSNMNLLYAGFLGFVGVFGSIAGCSAGLMGLLGGLGLLTGFSAFPLVGLIVLTLASGFGIYTAISATSSTIEKDNKNQLCKKMKGLITSLGTYQLSKEDKVHTVETTDDVFSYNLESTPKNRSQFVNPGISMNCLFCKDKENIRTEEDLLLNNESTSFLLNA</sequence>
<feature type="transmembrane region" description="Helical" evidence="1">
    <location>
        <begin position="7"/>
        <end position="25"/>
    </location>
</feature>
<dbReference type="RefSeq" id="WP_275087876.1">
    <property type="nucleotide sequence ID" value="NZ_CP119078.1"/>
</dbReference>
<evidence type="ECO:0000256" key="1">
    <source>
        <dbReference type="SAM" id="Phobius"/>
    </source>
</evidence>
<evidence type="ECO:0008006" key="4">
    <source>
        <dbReference type="Google" id="ProtNLM"/>
    </source>
</evidence>
<keyword evidence="1" id="KW-1133">Transmembrane helix</keyword>
<keyword evidence="1" id="KW-0812">Transmembrane</keyword>
<evidence type="ECO:0000313" key="3">
    <source>
        <dbReference type="Proteomes" id="UP001222087"/>
    </source>
</evidence>
<feature type="transmembrane region" description="Helical" evidence="1">
    <location>
        <begin position="37"/>
        <end position="61"/>
    </location>
</feature>
<feature type="transmembrane region" description="Helical" evidence="1">
    <location>
        <begin position="175"/>
        <end position="200"/>
    </location>
</feature>
<feature type="transmembrane region" description="Helical" evidence="1">
    <location>
        <begin position="212"/>
        <end position="233"/>
    </location>
</feature>
<name>A0ABY8ARY6_9GAMM</name>
<reference evidence="2 3" key="1">
    <citation type="submission" date="2023-02" db="EMBL/GenBank/DDBJ databases">
        <title>Genome Sequence of L. cardiaca H63T.</title>
        <authorList>
            <person name="Lopez A.E."/>
            <person name="Cianciotto N.P."/>
        </authorList>
    </citation>
    <scope>NUCLEOTIDE SEQUENCE [LARGE SCALE GENOMIC DNA]</scope>
    <source>
        <strain evidence="2 3">H63</strain>
    </source>
</reference>
<dbReference type="Proteomes" id="UP001222087">
    <property type="component" value="Chromosome"/>
</dbReference>
<keyword evidence="1" id="KW-0472">Membrane</keyword>
<protein>
    <recommendedName>
        <fullName evidence="4">Transmembrane protein</fullName>
    </recommendedName>
</protein>
<gene>
    <name evidence="2" type="ORF">PXX05_08905</name>
</gene>
<organism evidence="2 3">
    <name type="scientific">Legionella cardiaca</name>
    <dbReference type="NCBI Taxonomy" id="1071983"/>
    <lineage>
        <taxon>Bacteria</taxon>
        <taxon>Pseudomonadati</taxon>
        <taxon>Pseudomonadota</taxon>
        <taxon>Gammaproteobacteria</taxon>
        <taxon>Legionellales</taxon>
        <taxon>Legionellaceae</taxon>
        <taxon>Legionella</taxon>
    </lineage>
</organism>